<accession>A0A9D2NZ36</accession>
<dbReference type="InterPro" id="IPR011013">
    <property type="entry name" value="Gal_mutarotase_sf_dom"/>
</dbReference>
<dbReference type="AlphaFoldDB" id="A0A9D2NZ36"/>
<dbReference type="Gene3D" id="2.60.220.10">
    <property type="entry name" value="Polysaccharide lyase family 8-like, C-terminal"/>
    <property type="match status" value="1"/>
</dbReference>
<protein>
    <submittedName>
        <fullName evidence="4">FIVAR domain-containing protein</fullName>
    </submittedName>
</protein>
<dbReference type="GO" id="GO:0005576">
    <property type="term" value="C:extracellular region"/>
    <property type="evidence" value="ECO:0007669"/>
    <property type="project" value="InterPro"/>
</dbReference>
<evidence type="ECO:0000259" key="3">
    <source>
        <dbReference type="Pfam" id="PF02884"/>
    </source>
</evidence>
<dbReference type="GO" id="GO:0005975">
    <property type="term" value="P:carbohydrate metabolic process"/>
    <property type="evidence" value="ECO:0007669"/>
    <property type="project" value="InterPro"/>
</dbReference>
<feature type="domain" description="Polysaccharide lyase family 8 C-terminal" evidence="3">
    <location>
        <begin position="194"/>
        <end position="257"/>
    </location>
</feature>
<dbReference type="SUPFAM" id="SSF49863">
    <property type="entry name" value="Hyaluronate lyase-like, C-terminal domain"/>
    <property type="match status" value="1"/>
</dbReference>
<keyword evidence="2" id="KW-1133">Transmembrane helix</keyword>
<dbReference type="Pfam" id="PF07554">
    <property type="entry name" value="FIVAR"/>
    <property type="match status" value="2"/>
</dbReference>
<dbReference type="EMBL" id="DWWK01000169">
    <property type="protein sequence ID" value="HJC39468.1"/>
    <property type="molecule type" value="Genomic_DNA"/>
</dbReference>
<dbReference type="InterPro" id="IPR014718">
    <property type="entry name" value="GH-type_carb-bd"/>
</dbReference>
<dbReference type="Pfam" id="PF02884">
    <property type="entry name" value="Lyase_8_C"/>
    <property type="match status" value="1"/>
</dbReference>
<dbReference type="Proteomes" id="UP000823894">
    <property type="component" value="Unassembled WGS sequence"/>
</dbReference>
<keyword evidence="2" id="KW-0472">Membrane</keyword>
<dbReference type="Gene3D" id="2.70.98.10">
    <property type="match status" value="1"/>
</dbReference>
<feature type="compositionally biased region" description="Polar residues" evidence="1">
    <location>
        <begin position="540"/>
        <end position="560"/>
    </location>
</feature>
<dbReference type="InterPro" id="IPR004103">
    <property type="entry name" value="Lyase_8_C"/>
</dbReference>
<feature type="transmembrane region" description="Helical" evidence="2">
    <location>
        <begin position="584"/>
        <end position="604"/>
    </location>
</feature>
<dbReference type="SUPFAM" id="SSF74650">
    <property type="entry name" value="Galactose mutarotase-like"/>
    <property type="match status" value="1"/>
</dbReference>
<reference evidence="4" key="1">
    <citation type="journal article" date="2021" name="PeerJ">
        <title>Extensive microbial diversity within the chicken gut microbiome revealed by metagenomics and culture.</title>
        <authorList>
            <person name="Gilroy R."/>
            <person name="Ravi A."/>
            <person name="Getino M."/>
            <person name="Pursley I."/>
            <person name="Horton D.L."/>
            <person name="Alikhan N.F."/>
            <person name="Baker D."/>
            <person name="Gharbi K."/>
            <person name="Hall N."/>
            <person name="Watson M."/>
            <person name="Adriaenssens E.M."/>
            <person name="Foster-Nyarko E."/>
            <person name="Jarju S."/>
            <person name="Secka A."/>
            <person name="Antonio M."/>
            <person name="Oren A."/>
            <person name="Chaudhuri R.R."/>
            <person name="La Ragione R."/>
            <person name="Hildebrand F."/>
            <person name="Pallen M.J."/>
        </authorList>
    </citation>
    <scope>NUCLEOTIDE SEQUENCE</scope>
    <source>
        <strain evidence="4">ChiGjej1B1-1692</strain>
    </source>
</reference>
<proteinExistence type="predicted"/>
<dbReference type="Gene3D" id="1.20.1270.90">
    <property type="entry name" value="AF1782-like"/>
    <property type="match status" value="2"/>
</dbReference>
<evidence type="ECO:0000313" key="5">
    <source>
        <dbReference type="Proteomes" id="UP000823894"/>
    </source>
</evidence>
<evidence type="ECO:0000313" key="4">
    <source>
        <dbReference type="EMBL" id="HJC39468.1"/>
    </source>
</evidence>
<dbReference type="GO" id="GO:0016829">
    <property type="term" value="F:lyase activity"/>
    <property type="evidence" value="ECO:0007669"/>
    <property type="project" value="UniProtKB-KW"/>
</dbReference>
<comment type="caution">
    <text evidence="4">The sequence shown here is derived from an EMBL/GenBank/DDBJ whole genome shotgun (WGS) entry which is preliminary data.</text>
</comment>
<reference evidence="4" key="2">
    <citation type="submission" date="2021-04" db="EMBL/GenBank/DDBJ databases">
        <authorList>
            <person name="Gilroy R."/>
        </authorList>
    </citation>
    <scope>NUCLEOTIDE SEQUENCE</scope>
    <source>
        <strain evidence="4">ChiGjej1B1-1692</strain>
    </source>
</reference>
<keyword evidence="2" id="KW-0812">Transmembrane</keyword>
<sequence length="611" mass="65967">MTAITSFDLFNTSGYINEFNFKTLKITADGNDVVDLDFNETTAEEWMADDAWAFQCVDADGNVKEEECSSHSLYSVTTVSNVTKTQLRKGTEVKDVSWAHLEGNVEGSDIGYYFPETTDLLAVKNERTGTWKELNDLKNWGHDDLPAYTRGYAEIVIDHGVLTTDGEHASYSYVLLPGKSEEETKAYNDNPDIEVLANNEAVHAVRENSLGVTALNFWTSKPAEAGGITANRFASVMWKDTGDTYELVVCDPTHNGTDPITLSIADAKIASVISKDDKITVNSEPGADTLELTVDVTGTERSQQYTAVFEKAEKETPEELSTAILEYALELAEKASTEGVVDAAVEKFEAAKADAQAVLDAVKAGDTSVTQKQIDDSWRALIESMHYLSFQQGDKTDLGKVIVLAEEMEADLDSYLDEGKQAFTDALEGARAVYEDGNAMQDEVDQTWKALLKTMSELRKKADKDALEDLISEVSGIDLTDYTEESAQAFRAALADAQAVLDDESLTEEDQETVNHAAEQLAAARDALLVKDDSAAPENPDQNGGESSQQGAGTVNNSGNGTDGKEAQSSAAGQKAVKTGDGSALLAGTAAVMLLAAAAGAAAYRYRREKQ</sequence>
<name>A0A9D2NZ36_9FIRM</name>
<evidence type="ECO:0000256" key="2">
    <source>
        <dbReference type="SAM" id="Phobius"/>
    </source>
</evidence>
<dbReference type="GO" id="GO:0030246">
    <property type="term" value="F:carbohydrate binding"/>
    <property type="evidence" value="ECO:0007669"/>
    <property type="project" value="InterPro"/>
</dbReference>
<gene>
    <name evidence="4" type="ORF">H9757_10485</name>
</gene>
<dbReference type="InterPro" id="IPR011071">
    <property type="entry name" value="Lyase_8-like_C"/>
</dbReference>
<feature type="region of interest" description="Disordered" evidence="1">
    <location>
        <begin position="534"/>
        <end position="580"/>
    </location>
</feature>
<evidence type="ECO:0000256" key="1">
    <source>
        <dbReference type="SAM" id="MobiDB-lite"/>
    </source>
</evidence>
<organism evidence="4 5">
    <name type="scientific">Candidatus Mediterraneibacter faecigallinarum</name>
    <dbReference type="NCBI Taxonomy" id="2838669"/>
    <lineage>
        <taxon>Bacteria</taxon>
        <taxon>Bacillati</taxon>
        <taxon>Bacillota</taxon>
        <taxon>Clostridia</taxon>
        <taxon>Lachnospirales</taxon>
        <taxon>Lachnospiraceae</taxon>
        <taxon>Mediterraneibacter</taxon>
    </lineage>
</organism>